<feature type="domain" description="DUF4015" evidence="1">
    <location>
        <begin position="97"/>
        <end position="267"/>
    </location>
</feature>
<evidence type="ECO:0000313" key="3">
    <source>
        <dbReference type="Proteomes" id="UP000886874"/>
    </source>
</evidence>
<name>A0A9D1CPK7_9FIRM</name>
<comment type="caution">
    <text evidence="2">The sequence shown here is derived from an EMBL/GenBank/DDBJ whole genome shotgun (WGS) entry which is preliminary data.</text>
</comment>
<dbReference type="Pfam" id="PF13200">
    <property type="entry name" value="DUF4015"/>
    <property type="match status" value="1"/>
</dbReference>
<dbReference type="AlphaFoldDB" id="A0A9D1CPK7"/>
<sequence length="345" mass="37320">MRFFSYRNKLRLKRLAVILGAVAAVALAFCAIRFIYLQRYLVFTDTGAVFDYDQSLTSQGDTHTSLNLEDFPIEYAGLEQSQAVSSQEQPLEVLSGYYITTSMLQDPAAVTAALEAAETAPKAVMVEMKSIYGNFYYTSSLAGANTASVDISAVEALIDRLAQDKTYLIARIPAFSDNNFALANQSCGLPLSSGALWMDRNGCYWLDPQDAAVQDYLVAIAAELADLGFDEVVFDQYQIPDSENIVYEGDRAEAAAASAQTVKDMLAGYAIRVSFGSTAAGVAAVSDRLYISNDNGAAVEGIVANVSESLTDPAAQIVFCTASRDTRFEGYGLLRPLIEQSSEEQ</sequence>
<evidence type="ECO:0000259" key="1">
    <source>
        <dbReference type="Pfam" id="PF13200"/>
    </source>
</evidence>
<dbReference type="EMBL" id="DVFN01000064">
    <property type="protein sequence ID" value="HIQ69529.1"/>
    <property type="molecule type" value="Genomic_DNA"/>
</dbReference>
<organism evidence="2 3">
    <name type="scientific">Candidatus Avoscillospira stercorigallinarum</name>
    <dbReference type="NCBI Taxonomy" id="2840708"/>
    <lineage>
        <taxon>Bacteria</taxon>
        <taxon>Bacillati</taxon>
        <taxon>Bacillota</taxon>
        <taxon>Clostridia</taxon>
        <taxon>Eubacteriales</taxon>
        <taxon>Oscillospiraceae</taxon>
        <taxon>Oscillospiraceae incertae sedis</taxon>
        <taxon>Candidatus Avoscillospira</taxon>
    </lineage>
</organism>
<reference evidence="2" key="1">
    <citation type="submission" date="2020-10" db="EMBL/GenBank/DDBJ databases">
        <authorList>
            <person name="Gilroy R."/>
        </authorList>
    </citation>
    <scope>NUCLEOTIDE SEQUENCE</scope>
    <source>
        <strain evidence="2">ChiSjej2B20-13462</strain>
    </source>
</reference>
<evidence type="ECO:0000313" key="2">
    <source>
        <dbReference type="EMBL" id="HIQ69529.1"/>
    </source>
</evidence>
<dbReference type="Proteomes" id="UP000886874">
    <property type="component" value="Unassembled WGS sequence"/>
</dbReference>
<dbReference type="SUPFAM" id="SSF51445">
    <property type="entry name" value="(Trans)glycosidases"/>
    <property type="match status" value="1"/>
</dbReference>
<reference evidence="2" key="2">
    <citation type="journal article" date="2021" name="PeerJ">
        <title>Extensive microbial diversity within the chicken gut microbiome revealed by metagenomics and culture.</title>
        <authorList>
            <person name="Gilroy R."/>
            <person name="Ravi A."/>
            <person name="Getino M."/>
            <person name="Pursley I."/>
            <person name="Horton D.L."/>
            <person name="Alikhan N.F."/>
            <person name="Baker D."/>
            <person name="Gharbi K."/>
            <person name="Hall N."/>
            <person name="Watson M."/>
            <person name="Adriaenssens E.M."/>
            <person name="Foster-Nyarko E."/>
            <person name="Jarju S."/>
            <person name="Secka A."/>
            <person name="Antonio M."/>
            <person name="Oren A."/>
            <person name="Chaudhuri R.R."/>
            <person name="La Ragione R."/>
            <person name="Hildebrand F."/>
            <person name="Pallen M.J."/>
        </authorList>
    </citation>
    <scope>NUCLEOTIDE SEQUENCE</scope>
    <source>
        <strain evidence="2">ChiSjej2B20-13462</strain>
    </source>
</reference>
<proteinExistence type="predicted"/>
<protein>
    <recommendedName>
        <fullName evidence="1">DUF4015 domain-containing protein</fullName>
    </recommendedName>
</protein>
<accession>A0A9D1CPK7</accession>
<dbReference type="InterPro" id="IPR025275">
    <property type="entry name" value="DUF4015"/>
</dbReference>
<dbReference type="InterPro" id="IPR017853">
    <property type="entry name" value="GH"/>
</dbReference>
<gene>
    <name evidence="2" type="ORF">IAA67_04265</name>
</gene>